<dbReference type="EMBL" id="CP157483">
    <property type="protein sequence ID" value="XBO44341.1"/>
    <property type="molecule type" value="Genomic_DNA"/>
</dbReference>
<dbReference type="RefSeq" id="WP_406831829.1">
    <property type="nucleotide sequence ID" value="NZ_CP157483.1"/>
</dbReference>
<gene>
    <name evidence="1" type="ORF">ABEG17_03140</name>
</gene>
<sequence>MTPVVTGLLRSTLAAAAGVGIVLGATHVRGDLAVAPTTPPALGTRADSQAVDQAVTGASVVCPGPELSGVAGVGDIDVAPRLAAAAAPSRVLTGVTPAATPGTLAATGLPGRTVLKPQADRGTTALADLAGSGAAAGGALVTATQSMASGLAAAQSWLVPSGDHRALASAGCAPATAESWILAGGGAAGRQERLVLTNPGGNPVTVDVTLHGPAGAVPTPQGKGLVVPARGRTVFLLDSISGDLTTPAVHVVAQGGVVSAVVNDLWLDGTRSAGSDDAVPAAAPSREQVVPAVLVNGAAVLRVLVPGDNEAVVQARVLTPRGPRALPTGGVTRVDGGRVRDIDITKLPKDAVALQVRADVPVVAAAMVTRGSAPRPSDLAWTSSTPAITGVAGTPLAEPPRAAHRLSRQLVLTSTGGACGVEVVTVDTRGRLASVRLDVAADSTTSLDAGRLSSVWVHRTSGTGQLRAGVVSSVSDSEGTLITAQPLHDTALRTTTVGLREAQP</sequence>
<organism evidence="1">
    <name type="scientific">Pedococcus sp. KACC 23699</name>
    <dbReference type="NCBI Taxonomy" id="3149228"/>
    <lineage>
        <taxon>Bacteria</taxon>
        <taxon>Bacillati</taxon>
        <taxon>Actinomycetota</taxon>
        <taxon>Actinomycetes</taxon>
        <taxon>Micrococcales</taxon>
        <taxon>Intrasporangiaceae</taxon>
        <taxon>Pedococcus</taxon>
    </lineage>
</organism>
<protein>
    <submittedName>
        <fullName evidence="1">DUF5719 family protein</fullName>
    </submittedName>
</protein>
<dbReference type="InterPro" id="IPR043777">
    <property type="entry name" value="DUF5719"/>
</dbReference>
<proteinExistence type="predicted"/>
<accession>A0AAU7JV97</accession>
<dbReference type="AlphaFoldDB" id="A0AAU7JV97"/>
<dbReference type="Pfam" id="PF18986">
    <property type="entry name" value="DUF5719"/>
    <property type="match status" value="1"/>
</dbReference>
<reference evidence="1" key="1">
    <citation type="submission" date="2024-05" db="EMBL/GenBank/DDBJ databases">
        <authorList>
            <person name="Kim S."/>
            <person name="Heo J."/>
            <person name="Choi H."/>
            <person name="Choi Y."/>
            <person name="Kwon S.-W."/>
            <person name="Kim Y."/>
        </authorList>
    </citation>
    <scope>NUCLEOTIDE SEQUENCE</scope>
    <source>
        <strain evidence="1">KACC 23699</strain>
    </source>
</reference>
<name>A0AAU7JV97_9MICO</name>
<evidence type="ECO:0000313" key="1">
    <source>
        <dbReference type="EMBL" id="XBO44341.1"/>
    </source>
</evidence>